<organism evidence="2 3">
    <name type="scientific">Rhizoctonia solani</name>
    <dbReference type="NCBI Taxonomy" id="456999"/>
    <lineage>
        <taxon>Eukaryota</taxon>
        <taxon>Fungi</taxon>
        <taxon>Dikarya</taxon>
        <taxon>Basidiomycota</taxon>
        <taxon>Agaricomycotina</taxon>
        <taxon>Agaricomycetes</taxon>
        <taxon>Cantharellales</taxon>
        <taxon>Ceratobasidiaceae</taxon>
        <taxon>Rhizoctonia</taxon>
    </lineage>
</organism>
<proteinExistence type="predicted"/>
<dbReference type="OrthoDB" id="3222060at2759"/>
<accession>A0A8H7I436</accession>
<evidence type="ECO:0000313" key="2">
    <source>
        <dbReference type="EMBL" id="KAF8714439.1"/>
    </source>
</evidence>
<comment type="caution">
    <text evidence="2">The sequence shown here is derived from an EMBL/GenBank/DDBJ whole genome shotgun (WGS) entry which is preliminary data.</text>
</comment>
<name>A0A8H7I436_9AGAM</name>
<gene>
    <name evidence="2" type="ORF">RHS03_00254</name>
</gene>
<feature type="compositionally biased region" description="Low complexity" evidence="1">
    <location>
        <begin position="56"/>
        <end position="70"/>
    </location>
</feature>
<protein>
    <submittedName>
        <fullName evidence="2">Uncharacterized protein</fullName>
    </submittedName>
</protein>
<feature type="region of interest" description="Disordered" evidence="1">
    <location>
        <begin position="87"/>
        <end position="115"/>
    </location>
</feature>
<reference evidence="2" key="1">
    <citation type="submission" date="2020-09" db="EMBL/GenBank/DDBJ databases">
        <title>Comparative genome analyses of four rice-infecting Rhizoctonia solani isolates reveal extensive enrichment of homogalacturonan modification genes.</title>
        <authorList>
            <person name="Lee D.-Y."/>
            <person name="Jeon J."/>
            <person name="Kim K.-T."/>
            <person name="Cheong K."/>
            <person name="Song H."/>
            <person name="Choi G."/>
            <person name="Ko J."/>
            <person name="Opiyo S.O."/>
            <person name="Zuo S."/>
            <person name="Madhav S."/>
            <person name="Lee Y.-H."/>
            <person name="Wang G.-L."/>
        </authorList>
    </citation>
    <scope>NUCLEOTIDE SEQUENCE</scope>
    <source>
        <strain evidence="2">AG1-IA WGL</strain>
    </source>
</reference>
<dbReference type="Proteomes" id="UP000602905">
    <property type="component" value="Unassembled WGS sequence"/>
</dbReference>
<evidence type="ECO:0000313" key="3">
    <source>
        <dbReference type="Proteomes" id="UP000602905"/>
    </source>
</evidence>
<feature type="compositionally biased region" description="Polar residues" evidence="1">
    <location>
        <begin position="37"/>
        <end position="50"/>
    </location>
</feature>
<sequence length="350" mass="38787">MFEYTEAQGQRRPPMQRSYTSGAPANYALSYPDGPSHSRSNSLDVSSGSWPAQWEQSQGPSGSSSSASWLVSPSNVFTHPRSAPTFDPVSLNISSPPTPASNAPSATSPSQELEQLRQRARELEIINQFATARVEELEKERALYRQRGIDGTPPITPDLAAEWEARTEARKRQYCSPNRAGNALCAWHDSRRERRAYPARMAPPNHLNCGCTFNEALFEQALAAHGVGSYYPGESVRMDPALRTPLLKLLEWRYGYRDGDFDRDPVTGQWITQAREEKKEVGIWDWVIVGIMRGGVQRNKTNSGGIRDGAKMSGERTGTLGDIIRGTGAGQWVKKGRDVFSSGAKMHRFA</sequence>
<dbReference type="AlphaFoldDB" id="A0A8H7I436"/>
<evidence type="ECO:0000256" key="1">
    <source>
        <dbReference type="SAM" id="MobiDB-lite"/>
    </source>
</evidence>
<feature type="non-terminal residue" evidence="2">
    <location>
        <position position="1"/>
    </location>
</feature>
<dbReference type="EMBL" id="JACYCD010000009">
    <property type="protein sequence ID" value="KAF8714439.1"/>
    <property type="molecule type" value="Genomic_DNA"/>
</dbReference>
<feature type="region of interest" description="Disordered" evidence="1">
    <location>
        <begin position="1"/>
        <end position="70"/>
    </location>
</feature>
<feature type="compositionally biased region" description="Low complexity" evidence="1">
    <location>
        <begin position="100"/>
        <end position="110"/>
    </location>
</feature>